<reference evidence="1" key="1">
    <citation type="submission" date="2019-03" db="EMBL/GenBank/DDBJ databases">
        <authorList>
            <person name="Mank J."/>
            <person name="Almeida P."/>
        </authorList>
    </citation>
    <scope>NUCLEOTIDE SEQUENCE</scope>
    <source>
        <strain evidence="1">78183</strain>
    </source>
</reference>
<dbReference type="EMBL" id="CAADRP010001663">
    <property type="protein sequence ID" value="VFU47391.1"/>
    <property type="molecule type" value="Genomic_DNA"/>
</dbReference>
<accession>A0A6N2M0A9</accession>
<name>A0A6N2M0A9_SALVM</name>
<dbReference type="AlphaFoldDB" id="A0A6N2M0A9"/>
<sequence>MTNQSRGPTIRTLLSRCIPQRAANGSEVELLYLCTVVLCRVGFSLFLDNIFNKGSLPCSTIPSPFSLFLSVCGGEDFFNS</sequence>
<gene>
    <name evidence="1" type="ORF">SVIM_LOCUS303866</name>
</gene>
<protein>
    <submittedName>
        <fullName evidence="1">Uncharacterized protein</fullName>
    </submittedName>
</protein>
<proteinExistence type="predicted"/>
<evidence type="ECO:0000313" key="1">
    <source>
        <dbReference type="EMBL" id="VFU47391.1"/>
    </source>
</evidence>
<organism evidence="1">
    <name type="scientific">Salix viminalis</name>
    <name type="common">Common osier</name>
    <name type="synonym">Basket willow</name>
    <dbReference type="NCBI Taxonomy" id="40686"/>
    <lineage>
        <taxon>Eukaryota</taxon>
        <taxon>Viridiplantae</taxon>
        <taxon>Streptophyta</taxon>
        <taxon>Embryophyta</taxon>
        <taxon>Tracheophyta</taxon>
        <taxon>Spermatophyta</taxon>
        <taxon>Magnoliopsida</taxon>
        <taxon>eudicotyledons</taxon>
        <taxon>Gunneridae</taxon>
        <taxon>Pentapetalae</taxon>
        <taxon>rosids</taxon>
        <taxon>fabids</taxon>
        <taxon>Malpighiales</taxon>
        <taxon>Salicaceae</taxon>
        <taxon>Saliceae</taxon>
        <taxon>Salix</taxon>
    </lineage>
</organism>